<keyword evidence="2" id="KW-1185">Reference proteome</keyword>
<dbReference type="HOGENOM" id="CLU_120482_0_0_4"/>
<dbReference type="Proteomes" id="UP000001416">
    <property type="component" value="Chromosome"/>
</dbReference>
<accession>Q82SB9</accession>
<dbReference type="InterPro" id="IPR004260">
    <property type="entry name" value="Pyr-dimer_DNA_glycosylase"/>
</dbReference>
<dbReference type="eggNOG" id="ENOG503195F">
    <property type="taxonomic scope" value="Bacteria"/>
</dbReference>
<dbReference type="STRING" id="228410.NE2427"/>
<dbReference type="AlphaFoldDB" id="Q82SB9"/>
<protein>
    <submittedName>
        <fullName evidence="1">Pyrimidine dimer DNA glycosylase</fullName>
    </submittedName>
</protein>
<dbReference type="Pfam" id="PF03013">
    <property type="entry name" value="Pyr_excise"/>
    <property type="match status" value="1"/>
</dbReference>
<sequence length="154" mass="17634">MSHNSRPVRHHNMRLWSLHPKYLDPQGLVALWRESLLAKAVLRGETRGYTNHPQLERFKAHPQPHFAINFYLAAIHAEATERGYTFDSSKIGPVCSVQLILVNSGQLSHEWNHLQHKLATRSPIVHARWSDLASPICHPLFHPQPGPVASWERV</sequence>
<dbReference type="EMBL" id="AL954747">
    <property type="protein sequence ID" value="CAD86339.1"/>
    <property type="molecule type" value="Genomic_DNA"/>
</dbReference>
<proteinExistence type="predicted"/>
<name>Q82SB9_NITEU</name>
<evidence type="ECO:0000313" key="1">
    <source>
        <dbReference type="EMBL" id="CAD86339.1"/>
    </source>
</evidence>
<organism evidence="1 2">
    <name type="scientific">Nitrosomonas europaea (strain ATCC 19718 / CIP 103999 / KCTC 2705 / NBRC 14298)</name>
    <dbReference type="NCBI Taxonomy" id="228410"/>
    <lineage>
        <taxon>Bacteria</taxon>
        <taxon>Pseudomonadati</taxon>
        <taxon>Pseudomonadota</taxon>
        <taxon>Betaproteobacteria</taxon>
        <taxon>Nitrosomonadales</taxon>
        <taxon>Nitrosomonadaceae</taxon>
        <taxon>Nitrosomonas</taxon>
    </lineage>
</organism>
<gene>
    <name evidence="1" type="ordered locus">NE2427</name>
</gene>
<evidence type="ECO:0000313" key="2">
    <source>
        <dbReference type="Proteomes" id="UP000001416"/>
    </source>
</evidence>
<reference evidence="1 2" key="1">
    <citation type="journal article" date="2003" name="J. Bacteriol.">
        <title>Complete genome sequence of the ammonia-oxidizing bacterium and obligate chemolithoautotroph Nitrosomonas europaea.</title>
        <authorList>
            <person name="Chain P."/>
            <person name="Lamerdin J."/>
            <person name="Larimer F."/>
            <person name="Regala W."/>
            <person name="Land M."/>
            <person name="Hauser L."/>
            <person name="Hooper A."/>
            <person name="Klotz M."/>
            <person name="Norton J."/>
            <person name="Sayavedra-Soto L."/>
            <person name="Arciero D."/>
            <person name="Hommes N."/>
            <person name="Whittaker M."/>
            <person name="Arp D."/>
        </authorList>
    </citation>
    <scope>NUCLEOTIDE SEQUENCE [LARGE SCALE GENOMIC DNA]</scope>
    <source>
        <strain evidence="2">ATCC 19718 / CIP 103999 / KCTC 2705 / NBRC 14298</strain>
    </source>
</reference>
<dbReference type="KEGG" id="neu:NE2427"/>